<comment type="caution">
    <text evidence="8">The sequence shown here is derived from an EMBL/GenBank/DDBJ whole genome shotgun (WGS) entry which is preliminary data.</text>
</comment>
<dbReference type="InterPro" id="IPR007348">
    <property type="entry name" value="CopC_dom"/>
</dbReference>
<feature type="compositionally biased region" description="Low complexity" evidence="5">
    <location>
        <begin position="154"/>
        <end position="190"/>
    </location>
</feature>
<dbReference type="EMBL" id="JBDFRB010000003">
    <property type="protein sequence ID" value="MEN2743872.1"/>
    <property type="molecule type" value="Genomic_DNA"/>
</dbReference>
<dbReference type="InterPro" id="IPR014755">
    <property type="entry name" value="Cu-Rt/internalin_Ig-like"/>
</dbReference>
<feature type="domain" description="CopC" evidence="7">
    <location>
        <begin position="52"/>
        <end position="144"/>
    </location>
</feature>
<evidence type="ECO:0000256" key="3">
    <source>
        <dbReference type="ARBA" id="ARBA00022729"/>
    </source>
</evidence>
<dbReference type="Gene3D" id="2.60.40.1220">
    <property type="match status" value="1"/>
</dbReference>
<keyword evidence="9" id="KW-1185">Reference proteome</keyword>
<evidence type="ECO:0000256" key="5">
    <source>
        <dbReference type="SAM" id="MobiDB-lite"/>
    </source>
</evidence>
<keyword evidence="4" id="KW-0186">Copper</keyword>
<dbReference type="RefSeq" id="WP_345883477.1">
    <property type="nucleotide sequence ID" value="NZ_JBDFRB010000003.1"/>
</dbReference>
<organism evidence="8 9">
    <name type="scientific">Sinomonas halotolerans</name>
    <dbReference type="NCBI Taxonomy" id="1644133"/>
    <lineage>
        <taxon>Bacteria</taxon>
        <taxon>Bacillati</taxon>
        <taxon>Actinomycetota</taxon>
        <taxon>Actinomycetes</taxon>
        <taxon>Micrococcales</taxon>
        <taxon>Micrococcaceae</taxon>
        <taxon>Sinomonas</taxon>
    </lineage>
</organism>
<accession>A0ABU9WXG0</accession>
<evidence type="ECO:0000256" key="6">
    <source>
        <dbReference type="SAM" id="Phobius"/>
    </source>
</evidence>
<evidence type="ECO:0000256" key="2">
    <source>
        <dbReference type="ARBA" id="ARBA00022723"/>
    </source>
</evidence>
<keyword evidence="3" id="KW-0732">Signal</keyword>
<keyword evidence="6" id="KW-1133">Transmembrane helix</keyword>
<evidence type="ECO:0000259" key="7">
    <source>
        <dbReference type="Pfam" id="PF04234"/>
    </source>
</evidence>
<feature type="region of interest" description="Disordered" evidence="5">
    <location>
        <begin position="148"/>
        <end position="194"/>
    </location>
</feature>
<name>A0ABU9WXG0_9MICC</name>
<proteinExistence type="predicted"/>
<dbReference type="InterPro" id="IPR014756">
    <property type="entry name" value="Ig_E-set"/>
</dbReference>
<dbReference type="Pfam" id="PF04234">
    <property type="entry name" value="CopC"/>
    <property type="match status" value="1"/>
</dbReference>
<evidence type="ECO:0000256" key="4">
    <source>
        <dbReference type="ARBA" id="ARBA00023008"/>
    </source>
</evidence>
<keyword evidence="6" id="KW-0812">Transmembrane</keyword>
<dbReference type="PANTHER" id="PTHR34820:SF4">
    <property type="entry name" value="INNER MEMBRANE PROTEIN YEBZ"/>
    <property type="match status" value="1"/>
</dbReference>
<comment type="subcellular location">
    <subcellularLocation>
        <location evidence="1">Cell envelope</location>
    </subcellularLocation>
</comment>
<gene>
    <name evidence="8" type="ORF">ABCQ75_04880</name>
</gene>
<keyword evidence="2" id="KW-0479">Metal-binding</keyword>
<evidence type="ECO:0000313" key="8">
    <source>
        <dbReference type="EMBL" id="MEN2743872.1"/>
    </source>
</evidence>
<evidence type="ECO:0000313" key="9">
    <source>
        <dbReference type="Proteomes" id="UP001422074"/>
    </source>
</evidence>
<dbReference type="Proteomes" id="UP001422074">
    <property type="component" value="Unassembled WGS sequence"/>
</dbReference>
<sequence length="233" mass="22836">MQILSRHRSTAAAPGAAPVSRAASIPGLAAAFAALLLAALFLVAVPAPAVAHDALGGSSPASGATVARAPGEVRLDFTNRPLGVGVEVKVTDAAGTVWSEGEAEVVDASVTQRLRAGAPAGAYTVVWRVVSSDSHPIEGTFGFTASAGAGGTEGSTTPAASPAASASPSSSLASGGAQIGTPEPGETATPSPAPAPARADVPWLIIVFAIVAVGLLGTLAYGARKRLREGQDS</sequence>
<dbReference type="PANTHER" id="PTHR34820">
    <property type="entry name" value="INNER MEMBRANE PROTEIN YEBZ"/>
    <property type="match status" value="1"/>
</dbReference>
<reference evidence="8 9" key="1">
    <citation type="submission" date="2024-05" db="EMBL/GenBank/DDBJ databases">
        <title>Sinomonas sp. nov., isolated from a waste landfill.</title>
        <authorList>
            <person name="Zhao Y."/>
        </authorList>
    </citation>
    <scope>NUCLEOTIDE SEQUENCE [LARGE SCALE GENOMIC DNA]</scope>
    <source>
        <strain evidence="8 9">CCTCC AB2014300</strain>
    </source>
</reference>
<dbReference type="InterPro" id="IPR032694">
    <property type="entry name" value="CopC/D"/>
</dbReference>
<dbReference type="SUPFAM" id="SSF81296">
    <property type="entry name" value="E set domains"/>
    <property type="match status" value="1"/>
</dbReference>
<evidence type="ECO:0000256" key="1">
    <source>
        <dbReference type="ARBA" id="ARBA00004196"/>
    </source>
</evidence>
<feature type="transmembrane region" description="Helical" evidence="6">
    <location>
        <begin position="201"/>
        <end position="223"/>
    </location>
</feature>
<keyword evidence="6" id="KW-0472">Membrane</keyword>
<protein>
    <submittedName>
        <fullName evidence="8">Copper resistance CopC family protein</fullName>
    </submittedName>
</protein>